<keyword evidence="2" id="KW-1185">Reference proteome</keyword>
<evidence type="ECO:0000313" key="2">
    <source>
        <dbReference type="Proteomes" id="UP000784294"/>
    </source>
</evidence>
<dbReference type="EMBL" id="CAAALY010031187">
    <property type="protein sequence ID" value="VEL17122.1"/>
    <property type="molecule type" value="Genomic_DNA"/>
</dbReference>
<comment type="caution">
    <text evidence="1">The sequence shown here is derived from an EMBL/GenBank/DDBJ whole genome shotgun (WGS) entry which is preliminary data.</text>
</comment>
<protein>
    <submittedName>
        <fullName evidence="1">Uncharacterized protein</fullName>
    </submittedName>
</protein>
<organism evidence="1 2">
    <name type="scientific">Protopolystoma xenopodis</name>
    <dbReference type="NCBI Taxonomy" id="117903"/>
    <lineage>
        <taxon>Eukaryota</taxon>
        <taxon>Metazoa</taxon>
        <taxon>Spiralia</taxon>
        <taxon>Lophotrochozoa</taxon>
        <taxon>Platyhelminthes</taxon>
        <taxon>Monogenea</taxon>
        <taxon>Polyopisthocotylea</taxon>
        <taxon>Polystomatidea</taxon>
        <taxon>Polystomatidae</taxon>
        <taxon>Protopolystoma</taxon>
    </lineage>
</organism>
<sequence length="107" mass="11826">MGDKPSAACFPRFGARQLKICPPSVAERLAGFRASCLEWRHTVNADIWWMSRRMQSFLLAGSNSFDSNRFYCHSVCGFLRKLFHPPEPGPAGAAEVLAQPPGNCNIA</sequence>
<reference evidence="1" key="1">
    <citation type="submission" date="2018-11" db="EMBL/GenBank/DDBJ databases">
        <authorList>
            <consortium name="Pathogen Informatics"/>
        </authorList>
    </citation>
    <scope>NUCLEOTIDE SEQUENCE</scope>
</reference>
<dbReference type="AlphaFoldDB" id="A0A3S5AI52"/>
<accession>A0A3S5AI52</accession>
<dbReference type="Proteomes" id="UP000784294">
    <property type="component" value="Unassembled WGS sequence"/>
</dbReference>
<gene>
    <name evidence="1" type="ORF">PXEA_LOCUS10562</name>
</gene>
<name>A0A3S5AI52_9PLAT</name>
<evidence type="ECO:0000313" key="1">
    <source>
        <dbReference type="EMBL" id="VEL17122.1"/>
    </source>
</evidence>
<proteinExistence type="predicted"/>